<comment type="similarity">
    <text evidence="1">Belongs to the carbohydrate kinase PfkB family.</text>
</comment>
<dbReference type="Gene3D" id="3.40.1190.20">
    <property type="match status" value="1"/>
</dbReference>
<evidence type="ECO:0000256" key="3">
    <source>
        <dbReference type="ARBA" id="ARBA00022777"/>
    </source>
</evidence>
<evidence type="ECO:0000259" key="4">
    <source>
        <dbReference type="Pfam" id="PF00294"/>
    </source>
</evidence>
<gene>
    <name evidence="5" type="ORF">OP10G_3053</name>
</gene>
<proteinExistence type="inferred from homology"/>
<name>A0A068NSJ9_FIMGI</name>
<dbReference type="eggNOG" id="COG0524">
    <property type="taxonomic scope" value="Bacteria"/>
</dbReference>
<dbReference type="SUPFAM" id="SSF53613">
    <property type="entry name" value="Ribokinase-like"/>
    <property type="match status" value="1"/>
</dbReference>
<dbReference type="InterPro" id="IPR050306">
    <property type="entry name" value="PfkB_Carbo_kinase"/>
</dbReference>
<reference evidence="5" key="1">
    <citation type="journal article" date="2014" name="PLoS ONE">
        <title>The first complete genome sequence of the class fimbriimonadia in the phylum armatimonadetes.</title>
        <authorList>
            <person name="Hu Z.Y."/>
            <person name="Wang Y.Z."/>
            <person name="Im W.T."/>
            <person name="Wang S.Y."/>
            <person name="Zhao G.P."/>
            <person name="Zheng H.J."/>
            <person name="Quan Z.X."/>
        </authorList>
    </citation>
    <scope>NUCLEOTIDE SEQUENCE [LARGE SCALE GENOMIC DNA]</scope>
    <source>
        <strain evidence="5">Gsoil 348</strain>
    </source>
</reference>
<dbReference type="Proteomes" id="UP000027982">
    <property type="component" value="Chromosome"/>
</dbReference>
<keyword evidence="2" id="KW-0808">Transferase</keyword>
<evidence type="ECO:0000313" key="5">
    <source>
        <dbReference type="EMBL" id="AIE86421.1"/>
    </source>
</evidence>
<evidence type="ECO:0000256" key="2">
    <source>
        <dbReference type="ARBA" id="ARBA00022679"/>
    </source>
</evidence>
<dbReference type="EMBL" id="CP007139">
    <property type="protein sequence ID" value="AIE86421.1"/>
    <property type="molecule type" value="Genomic_DNA"/>
</dbReference>
<dbReference type="Pfam" id="PF00294">
    <property type="entry name" value="PfkB"/>
    <property type="match status" value="1"/>
</dbReference>
<feature type="domain" description="Carbohydrate kinase PfkB" evidence="4">
    <location>
        <begin position="3"/>
        <end position="334"/>
    </location>
</feature>
<dbReference type="PANTHER" id="PTHR43085">
    <property type="entry name" value="HEXOKINASE FAMILY MEMBER"/>
    <property type="match status" value="1"/>
</dbReference>
<dbReference type="STRING" id="661478.OP10G_3053"/>
<dbReference type="KEGG" id="fgi:OP10G_3053"/>
<reference evidence="5" key="2">
    <citation type="submission" date="2014-01" db="EMBL/GenBank/DDBJ databases">
        <authorList>
            <person name="Hu Z.-Y."/>
            <person name="Wang Y.-Z."/>
            <person name="Im W.-T."/>
            <person name="Wang S.-Y."/>
            <person name="Zhao G.-P."/>
            <person name="Zheng H.-J."/>
            <person name="Quan Z.-X."/>
        </authorList>
    </citation>
    <scope>NUCLEOTIDE SEQUENCE</scope>
    <source>
        <strain evidence="5">Gsoil 348</strain>
    </source>
</reference>
<organism evidence="5 6">
    <name type="scientific">Fimbriimonas ginsengisoli Gsoil 348</name>
    <dbReference type="NCBI Taxonomy" id="661478"/>
    <lineage>
        <taxon>Bacteria</taxon>
        <taxon>Bacillati</taxon>
        <taxon>Armatimonadota</taxon>
        <taxon>Fimbriimonadia</taxon>
        <taxon>Fimbriimonadales</taxon>
        <taxon>Fimbriimonadaceae</taxon>
        <taxon>Fimbriimonas</taxon>
    </lineage>
</organism>
<evidence type="ECO:0000313" key="6">
    <source>
        <dbReference type="Proteomes" id="UP000027982"/>
    </source>
</evidence>
<keyword evidence="3" id="KW-0418">Kinase</keyword>
<dbReference type="InterPro" id="IPR011611">
    <property type="entry name" value="PfkB_dom"/>
</dbReference>
<dbReference type="PANTHER" id="PTHR43085:SF57">
    <property type="entry name" value="CARBOHYDRATE KINASE PFKB DOMAIN-CONTAINING PROTEIN"/>
    <property type="match status" value="1"/>
</dbReference>
<dbReference type="OrthoDB" id="9813569at2"/>
<keyword evidence="6" id="KW-1185">Reference proteome</keyword>
<dbReference type="HOGENOM" id="CLU_027634_6_0_0"/>
<protein>
    <submittedName>
        <fullName evidence="5">PfkB domain protein</fullName>
    </submittedName>
</protein>
<evidence type="ECO:0000256" key="1">
    <source>
        <dbReference type="ARBA" id="ARBA00010688"/>
    </source>
</evidence>
<dbReference type="GO" id="GO:0016301">
    <property type="term" value="F:kinase activity"/>
    <property type="evidence" value="ECO:0007669"/>
    <property type="project" value="UniProtKB-KW"/>
</dbReference>
<sequence>MFDAVVAGHICLDIIPELSGHVAFEPGRLVEAGPATLSTGGAVSNTGLALTKLGLKTRLIGKVGRGPFGRTICEILDSHQPGLGASMSVVEGEGTSYTIVVSLSGHDRMFLHSPGCNSTFTSDDVPDEALANTRHFHFGYPPLMAGMFANDGEELVRLFRRAKEHGASTSLDMSLPDADAPSGRADWETILKRVLPYVDVFVPSIEELLFMLERQTFEQLRGVVWSGLPSGAFERLATRALQMGAKVVGIKAGSRGLFLRTSKNVEGLDLGPEWRDRSVWAPCYCVEVVGTTGAGDATIGGFLKGLLSGMSPEDSLNAGVASGACCCEQPDAVSGIRSWEETETRIESGWPRIPLVLGREWRLTPKGVYERDEAK</sequence>
<dbReference type="AlphaFoldDB" id="A0A068NSJ9"/>
<dbReference type="InterPro" id="IPR029056">
    <property type="entry name" value="Ribokinase-like"/>
</dbReference>
<accession>A0A068NSJ9</accession>
<dbReference type="RefSeq" id="WP_025229612.1">
    <property type="nucleotide sequence ID" value="NZ_CP007139.1"/>
</dbReference>